<evidence type="ECO:0000256" key="1">
    <source>
        <dbReference type="ARBA" id="ARBA00022801"/>
    </source>
</evidence>
<evidence type="ECO:0000313" key="2">
    <source>
        <dbReference type="EMBL" id="XBS39367.1"/>
    </source>
</evidence>
<proteinExistence type="predicted"/>
<gene>
    <name evidence="2" type="ORF">VZ068_07625</name>
</gene>
<dbReference type="PANTHER" id="PTHR35561">
    <property type="entry name" value="RNA 2',3'-CYCLIC PHOSPHODIESTERASE"/>
    <property type="match status" value="1"/>
</dbReference>
<keyword evidence="2" id="KW-0436">Ligase</keyword>
<keyword evidence="1" id="KW-0378">Hydrolase</keyword>
<protein>
    <submittedName>
        <fullName evidence="2">2'-5' RNA ligase family protein</fullName>
    </submittedName>
</protein>
<dbReference type="SUPFAM" id="SSF55144">
    <property type="entry name" value="LigT-like"/>
    <property type="match status" value="1"/>
</dbReference>
<name>A0AAU7PC83_9XANT</name>
<dbReference type="GO" id="GO:0004113">
    <property type="term" value="F:2',3'-cyclic-nucleotide 3'-phosphodiesterase activity"/>
    <property type="evidence" value="ECO:0007669"/>
    <property type="project" value="InterPro"/>
</dbReference>
<dbReference type="AlphaFoldDB" id="A0AAU7PC83"/>
<dbReference type="RefSeq" id="WP_349657323.1">
    <property type="nucleotide sequence ID" value="NZ_CP144460.1"/>
</dbReference>
<reference evidence="2" key="1">
    <citation type="submission" date="2024-02" db="EMBL/GenBank/DDBJ databases">
        <title>Complete genome sequence of Xanthomonas sp. 10-10.</title>
        <authorList>
            <person name="Biessy A."/>
            <person name="Ciotola M."/>
            <person name="Cadieux M."/>
            <person name="Soufiane B."/>
            <person name="Laforest M."/>
            <person name="Filion M."/>
        </authorList>
    </citation>
    <scope>NUCLEOTIDE SEQUENCE</scope>
    <source>
        <strain evidence="2">10-10</strain>
    </source>
</reference>
<dbReference type="InterPro" id="IPR009097">
    <property type="entry name" value="Cyclic_Pdiesterase"/>
</dbReference>
<dbReference type="GO" id="GO:0008664">
    <property type="term" value="F:RNA 2',3'-cyclic 3'-phosphodiesterase activity"/>
    <property type="evidence" value="ECO:0007669"/>
    <property type="project" value="InterPro"/>
</dbReference>
<dbReference type="GO" id="GO:0016874">
    <property type="term" value="F:ligase activity"/>
    <property type="evidence" value="ECO:0007669"/>
    <property type="project" value="UniProtKB-KW"/>
</dbReference>
<dbReference type="EMBL" id="CP144460">
    <property type="protein sequence ID" value="XBS39367.1"/>
    <property type="molecule type" value="Genomic_DNA"/>
</dbReference>
<organism evidence="2">
    <name type="scientific">Xanthomonas sp. 10-10</name>
    <dbReference type="NCBI Taxonomy" id="3115848"/>
    <lineage>
        <taxon>Bacteria</taxon>
        <taxon>Pseudomonadati</taxon>
        <taxon>Pseudomonadota</taxon>
        <taxon>Gammaproteobacteria</taxon>
        <taxon>Lysobacterales</taxon>
        <taxon>Lysobacteraceae</taxon>
        <taxon>Xanthomonas</taxon>
    </lineage>
</organism>
<sequence>MKQQFLYLSSAEAQLSLGLGEEKTTERLFFAVMADATTAERAAGIANGLLQSGQVDGKPLGRERLHVTLHHLGDYAGGLPPSLVSRASQAAGRVAMDAFEVEFDRVGTFGGRRSQLPCVLRGEERVRGLYALQGALGRQLAHVGIAGDAQYTPHMTLLYCNQSLPQRRCDALAWTVRDFALVRSFLGQSRYQIESRWPLRQAASCVDR</sequence>
<dbReference type="InterPro" id="IPR004175">
    <property type="entry name" value="RNA_CPDase"/>
</dbReference>
<dbReference type="Pfam" id="PF13563">
    <property type="entry name" value="2_5_RNA_ligase2"/>
    <property type="match status" value="1"/>
</dbReference>
<dbReference type="Gene3D" id="3.90.1140.10">
    <property type="entry name" value="Cyclic phosphodiesterase"/>
    <property type="match status" value="1"/>
</dbReference>
<accession>A0AAU7PC83</accession>
<dbReference type="PANTHER" id="PTHR35561:SF1">
    <property type="entry name" value="RNA 2',3'-CYCLIC PHOSPHODIESTERASE"/>
    <property type="match status" value="1"/>
</dbReference>